<dbReference type="Pfam" id="PF03006">
    <property type="entry name" value="HlyIII"/>
    <property type="match status" value="1"/>
</dbReference>
<dbReference type="InterPro" id="IPR005744">
    <property type="entry name" value="Hy-lIII"/>
</dbReference>
<keyword evidence="3" id="KW-1003">Cell membrane</keyword>
<dbReference type="EMBL" id="JARVLH010000008">
    <property type="protein sequence ID" value="MEX5286165.1"/>
    <property type="molecule type" value="Genomic_DNA"/>
</dbReference>
<dbReference type="NCBIfam" id="TIGR01065">
    <property type="entry name" value="hlyIII"/>
    <property type="match status" value="1"/>
</dbReference>
<dbReference type="PANTHER" id="PTHR20855">
    <property type="entry name" value="ADIPOR/PROGESTIN RECEPTOR-RELATED"/>
    <property type="match status" value="1"/>
</dbReference>
<evidence type="ECO:0000256" key="2">
    <source>
        <dbReference type="ARBA" id="ARBA00008488"/>
    </source>
</evidence>
<comment type="similarity">
    <text evidence="2">Belongs to the UPF0073 (Hly-III) family.</text>
</comment>
<keyword evidence="9" id="KW-1185">Reference proteome</keyword>
<evidence type="ECO:0000256" key="3">
    <source>
        <dbReference type="ARBA" id="ARBA00022475"/>
    </source>
</evidence>
<dbReference type="Proteomes" id="UP001559623">
    <property type="component" value="Unassembled WGS sequence"/>
</dbReference>
<feature type="transmembrane region" description="Helical" evidence="7">
    <location>
        <begin position="20"/>
        <end position="40"/>
    </location>
</feature>
<name>A0ABV3X8M1_9FIRM</name>
<evidence type="ECO:0000256" key="5">
    <source>
        <dbReference type="ARBA" id="ARBA00022989"/>
    </source>
</evidence>
<keyword evidence="4 7" id="KW-0812">Transmembrane</keyword>
<dbReference type="PANTHER" id="PTHR20855:SF3">
    <property type="entry name" value="LD03007P"/>
    <property type="match status" value="1"/>
</dbReference>
<comment type="subcellular location">
    <subcellularLocation>
        <location evidence="1">Cell membrane</location>
        <topology evidence="1">Multi-pass membrane protein</topology>
    </subcellularLocation>
</comment>
<keyword evidence="6 7" id="KW-0472">Membrane</keyword>
<keyword evidence="5 7" id="KW-1133">Transmembrane helix</keyword>
<feature type="transmembrane region" description="Helical" evidence="7">
    <location>
        <begin position="83"/>
        <end position="102"/>
    </location>
</feature>
<evidence type="ECO:0000256" key="1">
    <source>
        <dbReference type="ARBA" id="ARBA00004651"/>
    </source>
</evidence>
<evidence type="ECO:0000313" key="9">
    <source>
        <dbReference type="Proteomes" id="UP001559623"/>
    </source>
</evidence>
<feature type="transmembrane region" description="Helical" evidence="7">
    <location>
        <begin position="196"/>
        <end position="214"/>
    </location>
</feature>
<feature type="transmembrane region" description="Helical" evidence="7">
    <location>
        <begin position="140"/>
        <end position="158"/>
    </location>
</feature>
<comment type="caution">
    <text evidence="8">The sequence shown here is derived from an EMBL/GenBank/DDBJ whole genome shotgun (WGS) entry which is preliminary data.</text>
</comment>
<evidence type="ECO:0000256" key="4">
    <source>
        <dbReference type="ARBA" id="ARBA00022692"/>
    </source>
</evidence>
<evidence type="ECO:0000256" key="6">
    <source>
        <dbReference type="ARBA" id="ARBA00023136"/>
    </source>
</evidence>
<evidence type="ECO:0000256" key="7">
    <source>
        <dbReference type="SAM" id="Phobius"/>
    </source>
</evidence>
<dbReference type="InterPro" id="IPR004254">
    <property type="entry name" value="AdipoR/HlyIII-related"/>
</dbReference>
<gene>
    <name evidence="8" type="ORF">QCO44_11135</name>
</gene>
<sequence>MKNTATLKAPLTLEEILNAATHGVGAALALAALVGMLVYYADGGIWHTTSCLVYGISLVLLYLASTLYHSFRNLRLKAVFETIDHAAIFVLIAGNYTPFTLIPLHGSLGWTIFGIVWGLAAVGILLQIFAARRFRILRTLSYLGMGWFAVVMVKPLLLTLPEAAVWWLAAGGLCYTVGAVFYLARQMPYSHVIWHLFVLGGSSVHFYTVFHYVLPLPELMQRVASAWPAF</sequence>
<accession>A0ABV3X8M1</accession>
<feature type="transmembrane region" description="Helical" evidence="7">
    <location>
        <begin position="108"/>
        <end position="128"/>
    </location>
</feature>
<feature type="transmembrane region" description="Helical" evidence="7">
    <location>
        <begin position="164"/>
        <end position="184"/>
    </location>
</feature>
<organism evidence="8 9">
    <name type="scientific">Selenomonas sputigena</name>
    <dbReference type="NCBI Taxonomy" id="69823"/>
    <lineage>
        <taxon>Bacteria</taxon>
        <taxon>Bacillati</taxon>
        <taxon>Bacillota</taxon>
        <taxon>Negativicutes</taxon>
        <taxon>Selenomonadales</taxon>
        <taxon>Selenomonadaceae</taxon>
        <taxon>Selenomonas</taxon>
    </lineage>
</organism>
<feature type="transmembrane region" description="Helical" evidence="7">
    <location>
        <begin position="52"/>
        <end position="71"/>
    </location>
</feature>
<reference evidence="8 9" key="1">
    <citation type="submission" date="2023-04" db="EMBL/GenBank/DDBJ databases">
        <title>Genome Sequence of Selenomonas sputigena ATCC 33150.</title>
        <authorList>
            <person name="Miller D.P."/>
            <person name="Anvari S."/>
            <person name="Polson S.W."/>
            <person name="Macdonald M."/>
            <person name="Mcdowell J.V."/>
        </authorList>
    </citation>
    <scope>NUCLEOTIDE SEQUENCE [LARGE SCALE GENOMIC DNA]</scope>
    <source>
        <strain evidence="8 9">ATCC 33150</strain>
    </source>
</reference>
<dbReference type="RefSeq" id="WP_368847886.1">
    <property type="nucleotide sequence ID" value="NZ_CP194411.1"/>
</dbReference>
<proteinExistence type="inferred from homology"/>
<protein>
    <submittedName>
        <fullName evidence="8">Hemolysin III family protein</fullName>
    </submittedName>
</protein>
<evidence type="ECO:0000313" key="8">
    <source>
        <dbReference type="EMBL" id="MEX5286165.1"/>
    </source>
</evidence>